<organism evidence="8 9">
    <name type="scientific">Bacillus toyonensis</name>
    <dbReference type="NCBI Taxonomy" id="155322"/>
    <lineage>
        <taxon>Bacteria</taxon>
        <taxon>Bacillati</taxon>
        <taxon>Bacillota</taxon>
        <taxon>Bacilli</taxon>
        <taxon>Bacillales</taxon>
        <taxon>Bacillaceae</taxon>
        <taxon>Bacillus</taxon>
        <taxon>Bacillus cereus group</taxon>
    </lineage>
</organism>
<name>A0A2A8HHQ6_9BACI</name>
<keyword evidence="4 6" id="KW-1133">Transmembrane helix</keyword>
<evidence type="ECO:0000256" key="3">
    <source>
        <dbReference type="ARBA" id="ARBA00022692"/>
    </source>
</evidence>
<comment type="similarity">
    <text evidence="6">Belongs to the binding-protein-dependent transport system permease family.</text>
</comment>
<dbReference type="CDD" id="cd06261">
    <property type="entry name" value="TM_PBP2"/>
    <property type="match status" value="1"/>
</dbReference>
<gene>
    <name evidence="8" type="ORF">CN585_08210</name>
</gene>
<feature type="transmembrane region" description="Helical" evidence="6">
    <location>
        <begin position="117"/>
        <end position="135"/>
    </location>
</feature>
<dbReference type="PROSITE" id="PS50928">
    <property type="entry name" value="ABC_TM1"/>
    <property type="match status" value="1"/>
</dbReference>
<evidence type="ECO:0000256" key="5">
    <source>
        <dbReference type="ARBA" id="ARBA00023136"/>
    </source>
</evidence>
<dbReference type="SUPFAM" id="SSF161098">
    <property type="entry name" value="MetI-like"/>
    <property type="match status" value="1"/>
</dbReference>
<dbReference type="EMBL" id="NUBY01000033">
    <property type="protein sequence ID" value="PEQ08494.1"/>
    <property type="molecule type" value="Genomic_DNA"/>
</dbReference>
<comment type="subcellular location">
    <subcellularLocation>
        <location evidence="6">Cell membrane</location>
        <topology evidence="6">Multi-pass membrane protein</topology>
    </subcellularLocation>
    <subcellularLocation>
        <location evidence="1">Membrane</location>
        <topology evidence="1">Multi-pass membrane protein</topology>
    </subcellularLocation>
</comment>
<evidence type="ECO:0000256" key="6">
    <source>
        <dbReference type="RuleBase" id="RU363032"/>
    </source>
</evidence>
<dbReference type="InterPro" id="IPR000515">
    <property type="entry name" value="MetI-like"/>
</dbReference>
<feature type="transmembrane region" description="Helical" evidence="6">
    <location>
        <begin position="81"/>
        <end position="105"/>
    </location>
</feature>
<dbReference type="GO" id="GO:0005886">
    <property type="term" value="C:plasma membrane"/>
    <property type="evidence" value="ECO:0007669"/>
    <property type="project" value="UniProtKB-SubCell"/>
</dbReference>
<dbReference type="RefSeq" id="WP_098226144.1">
    <property type="nucleotide sequence ID" value="NZ_NUBY01000033.1"/>
</dbReference>
<dbReference type="GO" id="GO:0055085">
    <property type="term" value="P:transmembrane transport"/>
    <property type="evidence" value="ECO:0007669"/>
    <property type="project" value="InterPro"/>
</dbReference>
<dbReference type="Gene3D" id="1.10.3720.10">
    <property type="entry name" value="MetI-like"/>
    <property type="match status" value="1"/>
</dbReference>
<dbReference type="Pfam" id="PF00528">
    <property type="entry name" value="BPD_transp_1"/>
    <property type="match status" value="1"/>
</dbReference>
<keyword evidence="5 6" id="KW-0472">Membrane</keyword>
<proteinExistence type="inferred from homology"/>
<feature type="transmembrane region" description="Helical" evidence="6">
    <location>
        <begin position="275"/>
        <end position="295"/>
    </location>
</feature>
<dbReference type="InterPro" id="IPR035906">
    <property type="entry name" value="MetI-like_sf"/>
</dbReference>
<dbReference type="AlphaFoldDB" id="A0A2A8HHQ6"/>
<evidence type="ECO:0000313" key="9">
    <source>
        <dbReference type="Proteomes" id="UP000220841"/>
    </source>
</evidence>
<dbReference type="Proteomes" id="UP000220841">
    <property type="component" value="Unassembled WGS sequence"/>
</dbReference>
<protein>
    <submittedName>
        <fullName evidence="8">Peptide ABC transporter permease</fullName>
    </submittedName>
</protein>
<feature type="transmembrane region" description="Helical" evidence="6">
    <location>
        <begin position="155"/>
        <end position="174"/>
    </location>
</feature>
<evidence type="ECO:0000256" key="1">
    <source>
        <dbReference type="ARBA" id="ARBA00004141"/>
    </source>
</evidence>
<evidence type="ECO:0000256" key="2">
    <source>
        <dbReference type="ARBA" id="ARBA00022448"/>
    </source>
</evidence>
<dbReference type="PANTHER" id="PTHR43839">
    <property type="entry name" value="OPPC IN A BINDING PROTEIN-DEPENDENT TRANSPORT SYSTEM"/>
    <property type="match status" value="1"/>
</dbReference>
<accession>A0A2A8HHQ6</accession>
<feature type="domain" description="ABC transmembrane type-1" evidence="7">
    <location>
        <begin position="83"/>
        <end position="288"/>
    </location>
</feature>
<comment type="caution">
    <text evidence="8">The sequence shown here is derived from an EMBL/GenBank/DDBJ whole genome shotgun (WGS) entry which is preliminary data.</text>
</comment>
<keyword evidence="2 6" id="KW-0813">Transport</keyword>
<feature type="transmembrane region" description="Helical" evidence="6">
    <location>
        <begin position="12"/>
        <end position="31"/>
    </location>
</feature>
<dbReference type="PANTHER" id="PTHR43839:SF3">
    <property type="entry name" value="OLIGOPEPTIDE ABC TRANSPORTER, PERMEASE PROTEIN"/>
    <property type="match status" value="1"/>
</dbReference>
<evidence type="ECO:0000313" key="8">
    <source>
        <dbReference type="EMBL" id="PEQ08494.1"/>
    </source>
</evidence>
<evidence type="ECO:0000259" key="7">
    <source>
        <dbReference type="PROSITE" id="PS50928"/>
    </source>
</evidence>
<keyword evidence="3 6" id="KW-0812">Transmembrane</keyword>
<evidence type="ECO:0000256" key="4">
    <source>
        <dbReference type="ARBA" id="ARBA00022989"/>
    </source>
</evidence>
<feature type="transmembrane region" description="Helical" evidence="6">
    <location>
        <begin position="207"/>
        <end position="230"/>
    </location>
</feature>
<reference evidence="8 9" key="1">
    <citation type="submission" date="2017-09" db="EMBL/GenBank/DDBJ databases">
        <title>Large-scale bioinformatics analysis of Bacillus genomes uncovers conserved roles of natural products in bacterial physiology.</title>
        <authorList>
            <consortium name="Agbiome Team Llc"/>
            <person name="Bleich R.M."/>
            <person name="Grubbs K.J."/>
            <person name="Santa Maria K.C."/>
            <person name="Allen S.E."/>
            <person name="Farag S."/>
            <person name="Shank E.A."/>
            <person name="Bowers A."/>
        </authorList>
    </citation>
    <scope>NUCLEOTIDE SEQUENCE [LARGE SCALE GENOMIC DNA]</scope>
    <source>
        <strain evidence="8 9">AFS021349</strain>
    </source>
</reference>
<sequence>MWTYIKRDKRFWISIGFLLLLVLLSIGNTIWNDGQIKKVTLQYDADGNPEVPPFSPSLQFLLGTDLKGYDLLHLVIEGAKWTIGISILIAALRMVIGVFFGVILGTYIKRGFSKIEAFFDSFTVIPTVMIAYFFLQAVNRFGSGEETTTFFERASFQVVLLVLLVMPVITLYVAKEVRKLQTEEFIDAARILGGSRRHIVIKHLFPHLYMTFILVFLQQFTQTLTILLHLGLLEVFFGGTVQFGGPIGIKEVDSYTHEWSGLIGVYFRSLTVHPWIPLVPITFFGLTIFSGNMIVKSIEEAMLKVRLGGEIKKPVVEEEQSVVQSKEELFTFKHTM</sequence>